<dbReference type="InterPro" id="IPR035952">
    <property type="entry name" value="Rhomboid-like_sf"/>
</dbReference>
<dbReference type="GO" id="GO:0006508">
    <property type="term" value="P:proteolysis"/>
    <property type="evidence" value="ECO:0007669"/>
    <property type="project" value="UniProtKB-KW"/>
</dbReference>
<dbReference type="InterPro" id="IPR046483">
    <property type="entry name" value="DUF6576"/>
</dbReference>
<evidence type="ECO:0000256" key="2">
    <source>
        <dbReference type="ARBA" id="ARBA00009045"/>
    </source>
</evidence>
<feature type="region of interest" description="Disordered" evidence="7">
    <location>
        <begin position="238"/>
        <end position="261"/>
    </location>
</feature>
<dbReference type="InterPro" id="IPR050925">
    <property type="entry name" value="Rhomboid_protease_S54"/>
</dbReference>
<keyword evidence="11" id="KW-0645">Protease</keyword>
<keyword evidence="6 8" id="KW-0472">Membrane</keyword>
<evidence type="ECO:0000256" key="6">
    <source>
        <dbReference type="ARBA" id="ARBA00023136"/>
    </source>
</evidence>
<feature type="compositionally biased region" description="Basic and acidic residues" evidence="7">
    <location>
        <begin position="238"/>
        <end position="248"/>
    </location>
</feature>
<dbReference type="SUPFAM" id="SSF144091">
    <property type="entry name" value="Rhomboid-like"/>
    <property type="match status" value="1"/>
</dbReference>
<evidence type="ECO:0000256" key="7">
    <source>
        <dbReference type="SAM" id="MobiDB-lite"/>
    </source>
</evidence>
<dbReference type="PANTHER" id="PTHR43731">
    <property type="entry name" value="RHOMBOID PROTEASE"/>
    <property type="match status" value="1"/>
</dbReference>
<sequence length="294" mass="33025">MNSSLFKDLKHKVFHSDNPSYLYIGISTLVFVVVGLVNVPFFLSGRGGLIYDDFIRNYFGFPASLTALPTRFYTILTYQFFHDGIFHLLFNMLWLYWMGKIFLDFLNARQFHFVYLSGGFLGALLFALAFNVFPVFRSVSGATVIGSSAAVMAIVIATATLVPNYSIRLLFLGDVKLKYLAAAYIVLDLISTTSMNAGGSFAHIGGAVLGFSYIKMLQNGTDWSNLFKKKPKLRVVRDNVKQSKRSETARPAVKRQGPAVEQREIDDILDKISKSGYDNLTREEKETLFKASKH</sequence>
<keyword evidence="5 8" id="KW-1133">Transmembrane helix</keyword>
<evidence type="ECO:0000256" key="4">
    <source>
        <dbReference type="ARBA" id="ARBA00022801"/>
    </source>
</evidence>
<evidence type="ECO:0000313" key="11">
    <source>
        <dbReference type="EMBL" id="TCD03578.1"/>
    </source>
</evidence>
<comment type="similarity">
    <text evidence="2">Belongs to the peptidase S54 family.</text>
</comment>
<evidence type="ECO:0000256" key="3">
    <source>
        <dbReference type="ARBA" id="ARBA00022692"/>
    </source>
</evidence>
<gene>
    <name evidence="11" type="ORF">EZ437_06380</name>
</gene>
<dbReference type="Pfam" id="PF20216">
    <property type="entry name" value="DUF6576"/>
    <property type="match status" value="1"/>
</dbReference>
<evidence type="ECO:0000256" key="8">
    <source>
        <dbReference type="SAM" id="Phobius"/>
    </source>
</evidence>
<feature type="domain" description="DUF6576" evidence="10">
    <location>
        <begin position="261"/>
        <end position="293"/>
    </location>
</feature>
<name>A0A4R0NTV2_9SPHI</name>
<evidence type="ECO:0000313" key="12">
    <source>
        <dbReference type="Proteomes" id="UP000293347"/>
    </source>
</evidence>
<dbReference type="Gene3D" id="1.20.1540.10">
    <property type="entry name" value="Rhomboid-like"/>
    <property type="match status" value="1"/>
</dbReference>
<evidence type="ECO:0000259" key="10">
    <source>
        <dbReference type="Pfam" id="PF20216"/>
    </source>
</evidence>
<dbReference type="Proteomes" id="UP000293347">
    <property type="component" value="Unassembled WGS sequence"/>
</dbReference>
<evidence type="ECO:0000259" key="9">
    <source>
        <dbReference type="Pfam" id="PF01694"/>
    </source>
</evidence>
<comment type="caution">
    <text evidence="11">The sequence shown here is derived from an EMBL/GenBank/DDBJ whole genome shotgun (WGS) entry which is preliminary data.</text>
</comment>
<feature type="domain" description="Peptidase S54 rhomboid" evidence="9">
    <location>
        <begin position="70"/>
        <end position="216"/>
    </location>
</feature>
<feature type="transmembrane region" description="Helical" evidence="8">
    <location>
        <begin position="113"/>
        <end position="133"/>
    </location>
</feature>
<dbReference type="AlphaFoldDB" id="A0A4R0NTV2"/>
<proteinExistence type="inferred from homology"/>
<organism evidence="11 12">
    <name type="scientific">Pedobacter psychroterrae</name>
    <dbReference type="NCBI Taxonomy" id="2530453"/>
    <lineage>
        <taxon>Bacteria</taxon>
        <taxon>Pseudomonadati</taxon>
        <taxon>Bacteroidota</taxon>
        <taxon>Sphingobacteriia</taxon>
        <taxon>Sphingobacteriales</taxon>
        <taxon>Sphingobacteriaceae</taxon>
        <taxon>Pedobacter</taxon>
    </lineage>
</organism>
<evidence type="ECO:0000256" key="5">
    <source>
        <dbReference type="ARBA" id="ARBA00022989"/>
    </source>
</evidence>
<feature type="transmembrane region" description="Helical" evidence="8">
    <location>
        <begin position="20"/>
        <end position="43"/>
    </location>
</feature>
<dbReference type="OrthoDB" id="680602at2"/>
<feature type="transmembrane region" description="Helical" evidence="8">
    <location>
        <begin position="85"/>
        <end position="106"/>
    </location>
</feature>
<accession>A0A4R0NTV2</accession>
<keyword evidence="3 8" id="KW-0812">Transmembrane</keyword>
<dbReference type="EMBL" id="SJSL01000001">
    <property type="protein sequence ID" value="TCD03578.1"/>
    <property type="molecule type" value="Genomic_DNA"/>
</dbReference>
<protein>
    <submittedName>
        <fullName evidence="11">Rhomboid family intramembrane serine protease</fullName>
    </submittedName>
</protein>
<feature type="transmembrane region" description="Helical" evidence="8">
    <location>
        <begin position="139"/>
        <end position="162"/>
    </location>
</feature>
<keyword evidence="4" id="KW-0378">Hydrolase</keyword>
<comment type="subcellular location">
    <subcellularLocation>
        <location evidence="1">Membrane</location>
        <topology evidence="1">Multi-pass membrane protein</topology>
    </subcellularLocation>
</comment>
<keyword evidence="12" id="KW-1185">Reference proteome</keyword>
<evidence type="ECO:0000256" key="1">
    <source>
        <dbReference type="ARBA" id="ARBA00004141"/>
    </source>
</evidence>
<dbReference type="GO" id="GO:0016020">
    <property type="term" value="C:membrane"/>
    <property type="evidence" value="ECO:0007669"/>
    <property type="project" value="UniProtKB-SubCell"/>
</dbReference>
<dbReference type="RefSeq" id="WP_131594333.1">
    <property type="nucleotide sequence ID" value="NZ_SJSL01000001.1"/>
</dbReference>
<dbReference type="GO" id="GO:0004252">
    <property type="term" value="F:serine-type endopeptidase activity"/>
    <property type="evidence" value="ECO:0007669"/>
    <property type="project" value="InterPro"/>
</dbReference>
<dbReference type="InterPro" id="IPR022764">
    <property type="entry name" value="Peptidase_S54_rhomboid_dom"/>
</dbReference>
<dbReference type="Pfam" id="PF01694">
    <property type="entry name" value="Rhomboid"/>
    <property type="match status" value="1"/>
</dbReference>
<dbReference type="PANTHER" id="PTHR43731:SF14">
    <property type="entry name" value="PRESENILIN-ASSOCIATED RHOMBOID-LIKE PROTEIN, MITOCHONDRIAL"/>
    <property type="match status" value="1"/>
</dbReference>
<reference evidence="11 12" key="1">
    <citation type="submission" date="2019-02" db="EMBL/GenBank/DDBJ databases">
        <title>Pedobacter sp. RP-1-14 sp. nov., isolated from Arctic soil.</title>
        <authorList>
            <person name="Dahal R.H."/>
        </authorList>
    </citation>
    <scope>NUCLEOTIDE SEQUENCE [LARGE SCALE GENOMIC DNA]</scope>
    <source>
        <strain evidence="11 12">RP-1-14</strain>
    </source>
</reference>